<dbReference type="Pfam" id="PF00011">
    <property type="entry name" value="HSP20"/>
    <property type="match status" value="1"/>
</dbReference>
<evidence type="ECO:0000313" key="5">
    <source>
        <dbReference type="Proteomes" id="UP000473885"/>
    </source>
</evidence>
<dbReference type="InterPro" id="IPR031107">
    <property type="entry name" value="Small_HSP"/>
</dbReference>
<organism evidence="4 5">
    <name type="scientific">Clostridium niameyense</name>
    <dbReference type="NCBI Taxonomy" id="1622073"/>
    <lineage>
        <taxon>Bacteria</taxon>
        <taxon>Bacillati</taxon>
        <taxon>Bacillota</taxon>
        <taxon>Clostridia</taxon>
        <taxon>Eubacteriales</taxon>
        <taxon>Clostridiaceae</taxon>
        <taxon>Clostridium</taxon>
    </lineage>
</organism>
<name>A0A6M0RCD5_9CLOT</name>
<evidence type="ECO:0000256" key="2">
    <source>
        <dbReference type="RuleBase" id="RU003616"/>
    </source>
</evidence>
<feature type="domain" description="SHSP" evidence="3">
    <location>
        <begin position="38"/>
        <end position="149"/>
    </location>
</feature>
<keyword evidence="5" id="KW-1185">Reference proteome</keyword>
<evidence type="ECO:0000256" key="1">
    <source>
        <dbReference type="PROSITE-ProRule" id="PRU00285"/>
    </source>
</evidence>
<comment type="similarity">
    <text evidence="1 2">Belongs to the small heat shock protein (HSP20) family.</text>
</comment>
<dbReference type="AlphaFoldDB" id="A0A6M0RCD5"/>
<dbReference type="EMBL" id="SXDP01000014">
    <property type="protein sequence ID" value="NEZ47884.1"/>
    <property type="molecule type" value="Genomic_DNA"/>
</dbReference>
<reference evidence="4 5" key="1">
    <citation type="submission" date="2019-04" db="EMBL/GenBank/DDBJ databases">
        <title>Genome sequencing of Clostridium botulinum Groups I-IV and Clostridium butyricum.</title>
        <authorList>
            <person name="Brunt J."/>
            <person name="Van Vliet A.H.M."/>
            <person name="Stringer S.C."/>
            <person name="Carter A.T."/>
            <person name="Peck M.W."/>
        </authorList>
    </citation>
    <scope>NUCLEOTIDE SEQUENCE [LARGE SCALE GENOMIC DNA]</scope>
    <source>
        <strain evidence="4 5">IFR 18/094</strain>
    </source>
</reference>
<dbReference type="InterPro" id="IPR053570">
    <property type="entry name" value="sHSP/HSP20"/>
</dbReference>
<accession>A0A6M0RCD5</accession>
<evidence type="ECO:0000313" key="4">
    <source>
        <dbReference type="EMBL" id="NEZ47884.1"/>
    </source>
</evidence>
<dbReference type="RefSeq" id="WP_163249776.1">
    <property type="nucleotide sequence ID" value="NZ_SXDP01000014.1"/>
</dbReference>
<gene>
    <name evidence="4" type="ORF">FDF74_11895</name>
</gene>
<dbReference type="Gene3D" id="2.60.40.790">
    <property type="match status" value="1"/>
</dbReference>
<dbReference type="PANTHER" id="PTHR11527">
    <property type="entry name" value="HEAT-SHOCK PROTEIN 20 FAMILY MEMBER"/>
    <property type="match status" value="1"/>
</dbReference>
<dbReference type="InterPro" id="IPR008978">
    <property type="entry name" value="HSP20-like_chaperone"/>
</dbReference>
<dbReference type="NCBIfam" id="NF042420">
    <property type="entry name" value="Hsp18_Clos"/>
    <property type="match status" value="1"/>
</dbReference>
<sequence length="149" mass="17661">MFDIVPFRRSNKLIRKNDAFDKFLSEIFNDDLFSLLNANSIETNFRVDLKETEDSYLIEGDLPGINKEDINIEFNNNYLTISAKREDSIENNNQNYVKRERRYGEFKRTFYIHNVDDTNITAKFNNGVLKLNLPKLEKNNSNIKRIEIQ</sequence>
<dbReference type="Proteomes" id="UP000473885">
    <property type="component" value="Unassembled WGS sequence"/>
</dbReference>
<dbReference type="InterPro" id="IPR002068">
    <property type="entry name" value="A-crystallin/Hsp20_dom"/>
</dbReference>
<dbReference type="CDD" id="cd06471">
    <property type="entry name" value="ACD_LpsHSP_like"/>
    <property type="match status" value="1"/>
</dbReference>
<protein>
    <submittedName>
        <fullName evidence="4">Hsp20/alpha crystallin family protein</fullName>
    </submittedName>
</protein>
<dbReference type="PROSITE" id="PS01031">
    <property type="entry name" value="SHSP"/>
    <property type="match status" value="1"/>
</dbReference>
<evidence type="ECO:0000259" key="3">
    <source>
        <dbReference type="PROSITE" id="PS01031"/>
    </source>
</evidence>
<comment type="caution">
    <text evidence="4">The sequence shown here is derived from an EMBL/GenBank/DDBJ whole genome shotgun (WGS) entry which is preliminary data.</text>
</comment>
<dbReference type="SUPFAM" id="SSF49764">
    <property type="entry name" value="HSP20-like chaperones"/>
    <property type="match status" value="1"/>
</dbReference>
<proteinExistence type="inferred from homology"/>